<accession>A0ABV6MNN4</accession>
<keyword evidence="3" id="KW-0540">Nuclease</keyword>
<dbReference type="InterPro" id="IPR027417">
    <property type="entry name" value="P-loop_NTPase"/>
</dbReference>
<name>A0ABV6MNN4_9PSEU</name>
<dbReference type="Proteomes" id="UP001589810">
    <property type="component" value="Unassembled WGS sequence"/>
</dbReference>
<sequence>MRISRVRVVNFRNFRDLVIDLFPQTAVLVGENGIGKSNLLYALRLVLDPDLPDSARRLRAEDICEYSEETLAGGVEVRVEIELAEIDGDRAAEAALDGCFVDVDSLTASVKYVFCPLVDPTTLGRDLRRDDYDFKIVGGLNDKEVGRHIRRDISLSVLPALRDAAEMLSRRRNSPLQELLESRPPDAAVLAEASKGIEVAMATLAEDERITGVAKGISTRLENMAGPQMDVTPTLGFAPSDPDRLLRSIRLFVDAKRSRTVGETSTGNANVIYLCMLLERLAARKALDKVVETVLAVEEPEAHLHPVLQRQLFRYLLGSGTPLVVPTHSPHIAAVTKLGSLVLLRRDEDGATVAATTANARLDKRQEADIERYLDVSRAELLFCRAAILVEGIAEVYVIPALARALGFDLDAHGVIVANVAGADFAPYRRLLGTAALNIPHVILTDGDPMSGDDYVHAGLKRASKLAPLAEAASELEVELGQLVAERALGDATAMRKRVAGWDVFVGTITLEIDFAPLLAGQMIAAHSELGISDDLQTKFHDAVRAVAAGKGTDADRVELLRRVKYVGKGRFAQRLAAHIDDSASDIEGLVHFLDGGVPGNELIGRRADGYVLAALDRISMQVRGVGLLDVEST</sequence>
<proteinExistence type="predicted"/>
<dbReference type="Pfam" id="PF20469">
    <property type="entry name" value="OLD-like_TOPRIM"/>
    <property type="match status" value="1"/>
</dbReference>
<feature type="domain" description="OLD protein-like TOPRIM" evidence="2">
    <location>
        <begin position="382"/>
        <end position="448"/>
    </location>
</feature>
<keyword evidence="3" id="KW-0255">Endonuclease</keyword>
<dbReference type="InterPro" id="IPR041685">
    <property type="entry name" value="AAA_GajA/Old/RecF-like"/>
</dbReference>
<dbReference type="InterPro" id="IPR051396">
    <property type="entry name" value="Bact_Antivir_Def_Nuclease"/>
</dbReference>
<dbReference type="Pfam" id="PF13175">
    <property type="entry name" value="AAA_15"/>
    <property type="match status" value="2"/>
</dbReference>
<dbReference type="SUPFAM" id="SSF52540">
    <property type="entry name" value="P-loop containing nucleoside triphosphate hydrolases"/>
    <property type="match status" value="1"/>
</dbReference>
<dbReference type="CDD" id="cd01026">
    <property type="entry name" value="TOPRIM_OLD"/>
    <property type="match status" value="1"/>
</dbReference>
<organism evidence="3 4">
    <name type="scientific">Kutzneria chonburiensis</name>
    <dbReference type="NCBI Taxonomy" id="1483604"/>
    <lineage>
        <taxon>Bacteria</taxon>
        <taxon>Bacillati</taxon>
        <taxon>Actinomycetota</taxon>
        <taxon>Actinomycetes</taxon>
        <taxon>Pseudonocardiales</taxon>
        <taxon>Pseudonocardiaceae</taxon>
        <taxon>Kutzneria</taxon>
    </lineage>
</organism>
<evidence type="ECO:0000259" key="1">
    <source>
        <dbReference type="Pfam" id="PF13175"/>
    </source>
</evidence>
<dbReference type="Gene3D" id="3.40.50.300">
    <property type="entry name" value="P-loop containing nucleotide triphosphate hydrolases"/>
    <property type="match status" value="2"/>
</dbReference>
<keyword evidence="3" id="KW-0378">Hydrolase</keyword>
<evidence type="ECO:0000313" key="3">
    <source>
        <dbReference type="EMBL" id="MFC0541893.1"/>
    </source>
</evidence>
<gene>
    <name evidence="3" type="ORF">ACFFH7_10400</name>
</gene>
<feature type="domain" description="Endonuclease GajA/Old nuclease/RecF-like AAA" evidence="1">
    <location>
        <begin position="1"/>
        <end position="54"/>
    </location>
</feature>
<keyword evidence="4" id="KW-1185">Reference proteome</keyword>
<feature type="domain" description="Endonuclease GajA/Old nuclease/RecF-like AAA" evidence="1">
    <location>
        <begin position="261"/>
        <end position="333"/>
    </location>
</feature>
<dbReference type="EMBL" id="JBHLUD010000002">
    <property type="protein sequence ID" value="MFC0541893.1"/>
    <property type="molecule type" value="Genomic_DNA"/>
</dbReference>
<dbReference type="InterPro" id="IPR034139">
    <property type="entry name" value="TOPRIM_OLD"/>
</dbReference>
<reference evidence="3 4" key="1">
    <citation type="submission" date="2024-09" db="EMBL/GenBank/DDBJ databases">
        <authorList>
            <person name="Sun Q."/>
            <person name="Mori K."/>
        </authorList>
    </citation>
    <scope>NUCLEOTIDE SEQUENCE [LARGE SCALE GENOMIC DNA]</scope>
    <source>
        <strain evidence="3 4">TBRC 1432</strain>
    </source>
</reference>
<dbReference type="PANTHER" id="PTHR43581:SF4">
    <property type="entry name" value="ATP_GTP PHOSPHATASE"/>
    <property type="match status" value="1"/>
</dbReference>
<protein>
    <submittedName>
        <fullName evidence="3">ATP-dependent endonuclease</fullName>
    </submittedName>
</protein>
<dbReference type="PANTHER" id="PTHR43581">
    <property type="entry name" value="ATP/GTP PHOSPHATASE"/>
    <property type="match status" value="1"/>
</dbReference>
<evidence type="ECO:0000259" key="2">
    <source>
        <dbReference type="Pfam" id="PF20469"/>
    </source>
</evidence>
<evidence type="ECO:0000313" key="4">
    <source>
        <dbReference type="Proteomes" id="UP001589810"/>
    </source>
</evidence>
<comment type="caution">
    <text evidence="3">The sequence shown here is derived from an EMBL/GenBank/DDBJ whole genome shotgun (WGS) entry which is preliminary data.</text>
</comment>
<dbReference type="RefSeq" id="WP_273942072.1">
    <property type="nucleotide sequence ID" value="NZ_CP097263.1"/>
</dbReference>
<dbReference type="GO" id="GO:0004519">
    <property type="term" value="F:endonuclease activity"/>
    <property type="evidence" value="ECO:0007669"/>
    <property type="project" value="UniProtKB-KW"/>
</dbReference>